<dbReference type="InterPro" id="IPR006085">
    <property type="entry name" value="XPG_DNA_repair_N"/>
</dbReference>
<dbReference type="AlphaFoldDB" id="A0A6C0ALI2"/>
<evidence type="ECO:0000256" key="4">
    <source>
        <dbReference type="SAM" id="Coils"/>
    </source>
</evidence>
<evidence type="ECO:0008006" key="8">
    <source>
        <dbReference type="Google" id="ProtNLM"/>
    </source>
</evidence>
<evidence type="ECO:0000256" key="2">
    <source>
        <dbReference type="ARBA" id="ARBA00022759"/>
    </source>
</evidence>
<dbReference type="SMART" id="SM00485">
    <property type="entry name" value="XPGN"/>
    <property type="match status" value="1"/>
</dbReference>
<keyword evidence="2" id="KW-0540">Nuclease</keyword>
<keyword evidence="3" id="KW-0460">Magnesium</keyword>
<dbReference type="PRINTS" id="PR00853">
    <property type="entry name" value="XPGRADSUPER"/>
</dbReference>
<evidence type="ECO:0000313" key="7">
    <source>
        <dbReference type="EMBL" id="QHS80145.1"/>
    </source>
</evidence>
<dbReference type="Pfam" id="PF00867">
    <property type="entry name" value="XPG_I"/>
    <property type="match status" value="1"/>
</dbReference>
<reference evidence="7" key="1">
    <citation type="journal article" date="2020" name="Nature">
        <title>Giant virus diversity and host interactions through global metagenomics.</title>
        <authorList>
            <person name="Schulz F."/>
            <person name="Roux S."/>
            <person name="Paez-Espino D."/>
            <person name="Jungbluth S."/>
            <person name="Walsh D.A."/>
            <person name="Denef V.J."/>
            <person name="McMahon K.D."/>
            <person name="Konstantinidis K.T."/>
            <person name="Eloe-Fadrosh E.A."/>
            <person name="Kyrpides N.C."/>
            <person name="Woyke T."/>
        </authorList>
    </citation>
    <scope>NUCLEOTIDE SEQUENCE</scope>
    <source>
        <strain evidence="7">GVMAG-S-1039698-54</strain>
    </source>
</reference>
<accession>A0A6C0ALI2</accession>
<keyword evidence="2" id="KW-0378">Hydrolase</keyword>
<evidence type="ECO:0000259" key="5">
    <source>
        <dbReference type="SMART" id="SM00484"/>
    </source>
</evidence>
<dbReference type="Pfam" id="PF00752">
    <property type="entry name" value="XPG_N"/>
    <property type="match status" value="1"/>
</dbReference>
<dbReference type="EMBL" id="MN740675">
    <property type="protein sequence ID" value="QHS80145.1"/>
    <property type="molecule type" value="Genomic_DNA"/>
</dbReference>
<evidence type="ECO:0000256" key="1">
    <source>
        <dbReference type="ARBA" id="ARBA00022723"/>
    </source>
</evidence>
<dbReference type="PANTHER" id="PTHR11081">
    <property type="entry name" value="FLAP ENDONUCLEASE FAMILY MEMBER"/>
    <property type="match status" value="1"/>
</dbReference>
<dbReference type="Gene3D" id="3.40.50.1010">
    <property type="entry name" value="5'-nuclease"/>
    <property type="match status" value="1"/>
</dbReference>
<evidence type="ECO:0000256" key="3">
    <source>
        <dbReference type="ARBA" id="ARBA00022842"/>
    </source>
</evidence>
<feature type="coiled-coil region" evidence="4">
    <location>
        <begin position="82"/>
        <end position="132"/>
    </location>
</feature>
<dbReference type="InterPro" id="IPR006084">
    <property type="entry name" value="XPG/Rad2"/>
</dbReference>
<keyword evidence="4" id="KW-0175">Coiled coil</keyword>
<dbReference type="InterPro" id="IPR029060">
    <property type="entry name" value="PIN-like_dom_sf"/>
</dbReference>
<keyword evidence="2" id="KW-0255">Endonuclease</keyword>
<protein>
    <recommendedName>
        <fullName evidence="8">XPG N-terminal domain-containing protein</fullName>
    </recommendedName>
</protein>
<feature type="domain" description="XPG N-terminal" evidence="6">
    <location>
        <begin position="1"/>
        <end position="92"/>
    </location>
</feature>
<feature type="domain" description="XPG-I" evidence="5">
    <location>
        <begin position="142"/>
        <end position="211"/>
    </location>
</feature>
<dbReference type="PANTHER" id="PTHR11081:SF9">
    <property type="entry name" value="FLAP ENDONUCLEASE 1"/>
    <property type="match status" value="1"/>
</dbReference>
<keyword evidence="1" id="KW-0479">Metal-binding</keyword>
<evidence type="ECO:0000259" key="6">
    <source>
        <dbReference type="SMART" id="SM00485"/>
    </source>
</evidence>
<dbReference type="GO" id="GO:0046872">
    <property type="term" value="F:metal ion binding"/>
    <property type="evidence" value="ECO:0007669"/>
    <property type="project" value="UniProtKB-KW"/>
</dbReference>
<sequence length="309" mass="36877">MGIKLLNKFLRKQCKQDIKLIHLSELKNKTIVIDISIYLYRFKGENALIENIYQLCSIFKFYKIDCLFIFDGDRPEEKSETLIKRSQQKKQVEKECKKLENTIENEIDSTKKNELEKKLLKLKKNCVRINNDDIEEVKNLLVYYGMNYVIADGEADILCCYMVKNNLAYACLSEDTDMFVYGCTRVLRYFSIIKHNAVLYDYDNILNTLKLPNKLFQQLCIFSGTDYNNSKYNIYYAYKILNRYINLKSNEMFYDWLLDKYIDQNELEKLQHVETLFQLDNTMKYNIISNKINSINLQELLSRHNFVFT</sequence>
<dbReference type="GO" id="GO:0017108">
    <property type="term" value="F:5'-flap endonuclease activity"/>
    <property type="evidence" value="ECO:0007669"/>
    <property type="project" value="TreeGrafter"/>
</dbReference>
<organism evidence="7">
    <name type="scientific">viral metagenome</name>
    <dbReference type="NCBI Taxonomy" id="1070528"/>
    <lineage>
        <taxon>unclassified sequences</taxon>
        <taxon>metagenomes</taxon>
        <taxon>organismal metagenomes</taxon>
    </lineage>
</organism>
<dbReference type="InterPro" id="IPR006086">
    <property type="entry name" value="XPG-I_dom"/>
</dbReference>
<dbReference type="SUPFAM" id="SSF88723">
    <property type="entry name" value="PIN domain-like"/>
    <property type="match status" value="1"/>
</dbReference>
<dbReference type="SMART" id="SM00484">
    <property type="entry name" value="XPGI"/>
    <property type="match status" value="1"/>
</dbReference>
<name>A0A6C0ALI2_9ZZZZ</name>
<proteinExistence type="predicted"/>